<organism evidence="1 2">
    <name type="scientific">Salegentibacter echinorum</name>
    <dbReference type="NCBI Taxonomy" id="1073325"/>
    <lineage>
        <taxon>Bacteria</taxon>
        <taxon>Pseudomonadati</taxon>
        <taxon>Bacteroidota</taxon>
        <taxon>Flavobacteriia</taxon>
        <taxon>Flavobacteriales</taxon>
        <taxon>Flavobacteriaceae</taxon>
        <taxon>Salegentibacter</taxon>
    </lineage>
</organism>
<name>A0A1M5BLT7_SALEC</name>
<protein>
    <submittedName>
        <fullName evidence="1">Uncharacterized protein</fullName>
    </submittedName>
</protein>
<dbReference type="EMBL" id="FQVT01000001">
    <property type="protein sequence ID" value="SHF43385.1"/>
    <property type="molecule type" value="Genomic_DNA"/>
</dbReference>
<dbReference type="Proteomes" id="UP000183945">
    <property type="component" value="Unassembled WGS sequence"/>
</dbReference>
<dbReference type="AlphaFoldDB" id="A0A1M5BLT7"/>
<accession>A0A1M5BLT7</accession>
<keyword evidence="2" id="KW-1185">Reference proteome</keyword>
<gene>
    <name evidence="1" type="ORF">SAMN05444483_10188</name>
</gene>
<evidence type="ECO:0000313" key="1">
    <source>
        <dbReference type="EMBL" id="SHF43385.1"/>
    </source>
</evidence>
<evidence type="ECO:0000313" key="2">
    <source>
        <dbReference type="Proteomes" id="UP000183945"/>
    </source>
</evidence>
<proteinExistence type="predicted"/>
<reference evidence="2" key="1">
    <citation type="submission" date="2016-11" db="EMBL/GenBank/DDBJ databases">
        <authorList>
            <person name="Varghese N."/>
            <person name="Submissions S."/>
        </authorList>
    </citation>
    <scope>NUCLEOTIDE SEQUENCE [LARGE SCALE GENOMIC DNA]</scope>
    <source>
        <strain evidence="2">DSM 24579</strain>
    </source>
</reference>
<sequence length="32" mass="3635">MAGAIYRGAASFYQSTHEIFKPEDMDAAKEWI</sequence>